<sequence length="581" mass="63156">MDIASQQDVQAGLGALRTAMQRASLSLLMLLLVACAFLMLAVYTNRSVPFFPEHFFRFQDIPVAVLFAACWILAVRISAGTIKWDRLASVRVATGWQSPAALALCVVLVCAAGVWLIFGAYGLAVDEHWAQSDATVIGNGAPMVPIAEAWRDYAEALQSRFARITPDGWWASEYLPVNAALQYMGGTLASPLLAGWAVLVAAALARRLLPDAPAAPLLCALLMATSSQLLITGMTPFAMSAHLAFNLSWLWLFLHRDWRAQIAAMPLAVLAIGLHQAVFFPLFAAPFLFEAWLTGRRRAAVLQALIIGGGFVLWSAYDALVYAAMGLQPVTETASGTGTGMTLLFTRFLWLVTNFSPDNIGLMAMNLVRFVTWQNVLVVPLALFAATRVVREPGPWRAMLVGIGLTTAVVTVLLADQGHGWGYRYLHGYLGSLCLLATLGWYRLPAAVRMEGAARAVLGAGLVLSLLLVPLRAWQAERFVAPYARANAAVAAIDADVVLIDAPRHFFALELLRNDPLLRNRPIRMVASALSDSQLAQLCRDYTVARFTDADAAWFGLHEVDTGKRVRGVPQGCRIVNPAFR</sequence>
<keyword evidence="1" id="KW-0472">Membrane</keyword>
<proteinExistence type="predicted"/>
<feature type="transmembrane region" description="Helical" evidence="1">
    <location>
        <begin position="336"/>
        <end position="355"/>
    </location>
</feature>
<evidence type="ECO:0000256" key="1">
    <source>
        <dbReference type="SAM" id="Phobius"/>
    </source>
</evidence>
<dbReference type="AlphaFoldDB" id="A0A2V3VBG8"/>
<organism evidence="2 3">
    <name type="scientific">Blastomonas natatoria</name>
    <dbReference type="NCBI Taxonomy" id="34015"/>
    <lineage>
        <taxon>Bacteria</taxon>
        <taxon>Pseudomonadati</taxon>
        <taxon>Pseudomonadota</taxon>
        <taxon>Alphaproteobacteria</taxon>
        <taxon>Sphingomonadales</taxon>
        <taxon>Sphingomonadaceae</taxon>
        <taxon>Blastomonas</taxon>
    </lineage>
</organism>
<feature type="transmembrane region" description="Helical" evidence="1">
    <location>
        <begin position="367"/>
        <end position="386"/>
    </location>
</feature>
<feature type="transmembrane region" description="Helical" evidence="1">
    <location>
        <begin position="183"/>
        <end position="205"/>
    </location>
</feature>
<accession>A0A2V3VBG8</accession>
<reference evidence="2 3" key="1">
    <citation type="submission" date="2018-05" db="EMBL/GenBank/DDBJ databases">
        <title>Genomic Encyclopedia of Type Strains, Phase IV (KMG-IV): sequencing the most valuable type-strain genomes for metagenomic binning, comparative biology and taxonomic classification.</title>
        <authorList>
            <person name="Goeker M."/>
        </authorList>
    </citation>
    <scope>NUCLEOTIDE SEQUENCE [LARGE SCALE GENOMIC DNA]</scope>
    <source>
        <strain evidence="2 3">DSM 3183</strain>
    </source>
</reference>
<feature type="transmembrane region" description="Helical" evidence="1">
    <location>
        <begin position="456"/>
        <end position="474"/>
    </location>
</feature>
<dbReference type="EMBL" id="QJJM01000003">
    <property type="protein sequence ID" value="PXW78171.1"/>
    <property type="molecule type" value="Genomic_DNA"/>
</dbReference>
<dbReference type="OrthoDB" id="7888991at2"/>
<keyword evidence="3" id="KW-1185">Reference proteome</keyword>
<dbReference type="RefSeq" id="WP_110297958.1">
    <property type="nucleotide sequence ID" value="NZ_QJJM01000003.1"/>
</dbReference>
<evidence type="ECO:0000313" key="3">
    <source>
        <dbReference type="Proteomes" id="UP000248014"/>
    </source>
</evidence>
<keyword evidence="1" id="KW-1133">Transmembrane helix</keyword>
<protein>
    <recommendedName>
        <fullName evidence="4">4-amino-4-deoxy-L-arabinose transferase-like glycosyltransferase</fullName>
    </recommendedName>
</protein>
<evidence type="ECO:0008006" key="4">
    <source>
        <dbReference type="Google" id="ProtNLM"/>
    </source>
</evidence>
<gene>
    <name evidence="2" type="ORF">C7451_103279</name>
</gene>
<feature type="transmembrane region" description="Helical" evidence="1">
    <location>
        <begin position="301"/>
        <end position="324"/>
    </location>
</feature>
<feature type="transmembrane region" description="Helical" evidence="1">
    <location>
        <begin position="63"/>
        <end position="79"/>
    </location>
</feature>
<feature type="transmembrane region" description="Helical" evidence="1">
    <location>
        <begin position="267"/>
        <end position="289"/>
    </location>
</feature>
<keyword evidence="1" id="KW-0812">Transmembrane</keyword>
<feature type="transmembrane region" description="Helical" evidence="1">
    <location>
        <begin position="212"/>
        <end position="231"/>
    </location>
</feature>
<feature type="transmembrane region" description="Helical" evidence="1">
    <location>
        <begin position="25"/>
        <end position="43"/>
    </location>
</feature>
<feature type="transmembrane region" description="Helical" evidence="1">
    <location>
        <begin position="398"/>
        <end position="415"/>
    </location>
</feature>
<evidence type="ECO:0000313" key="2">
    <source>
        <dbReference type="EMBL" id="PXW78171.1"/>
    </source>
</evidence>
<name>A0A2V3VBG8_9SPHN</name>
<feature type="transmembrane region" description="Helical" evidence="1">
    <location>
        <begin position="100"/>
        <end position="124"/>
    </location>
</feature>
<comment type="caution">
    <text evidence="2">The sequence shown here is derived from an EMBL/GenBank/DDBJ whole genome shotgun (WGS) entry which is preliminary data.</text>
</comment>
<dbReference type="Proteomes" id="UP000248014">
    <property type="component" value="Unassembled WGS sequence"/>
</dbReference>
<feature type="transmembrane region" description="Helical" evidence="1">
    <location>
        <begin position="427"/>
        <end position="444"/>
    </location>
</feature>